<dbReference type="InterPro" id="IPR004114">
    <property type="entry name" value="THUMP_dom"/>
</dbReference>
<dbReference type="FunCoup" id="A0A0C3FXQ8">
    <property type="interactions" value="611"/>
</dbReference>
<dbReference type="OrthoDB" id="367221at2759"/>
<gene>
    <name evidence="4" type="ORF">PILCRDRAFT_96931</name>
</gene>
<dbReference type="PANTHER" id="PTHR13452:SF10">
    <property type="entry name" value="THUMP DOMAIN-CONTAINING PROTEIN 1"/>
    <property type="match status" value="1"/>
</dbReference>
<evidence type="ECO:0000313" key="5">
    <source>
        <dbReference type="Proteomes" id="UP000054166"/>
    </source>
</evidence>
<evidence type="ECO:0000256" key="1">
    <source>
        <dbReference type="PROSITE-ProRule" id="PRU00529"/>
    </source>
</evidence>
<dbReference type="PROSITE" id="PS51165">
    <property type="entry name" value="THUMP"/>
    <property type="match status" value="1"/>
</dbReference>
<dbReference type="GO" id="GO:0003723">
    <property type="term" value="F:RNA binding"/>
    <property type="evidence" value="ECO:0007669"/>
    <property type="project" value="UniProtKB-UniRule"/>
</dbReference>
<dbReference type="Gene3D" id="3.30.2300.10">
    <property type="entry name" value="THUMP superfamily"/>
    <property type="match status" value="1"/>
</dbReference>
<feature type="domain" description="THUMP" evidence="3">
    <location>
        <begin position="134"/>
        <end position="241"/>
    </location>
</feature>
<evidence type="ECO:0000313" key="4">
    <source>
        <dbReference type="EMBL" id="KIM84329.1"/>
    </source>
</evidence>
<dbReference type="InParanoid" id="A0A0C3FXQ8"/>
<dbReference type="EMBL" id="KN832988">
    <property type="protein sequence ID" value="KIM84329.1"/>
    <property type="molecule type" value="Genomic_DNA"/>
</dbReference>
<sequence length="275" mass="31139">MVNSRSNTTGSNRKRRYRNDGTPVWGKQSVDGPGIWVSCVKGKERQTVGELYDLFEALALELWPEAPEDIDEYDGSQEAEDSLEDQIAKELAVIKRPRKNQRFANSQTNTPCVIFISCKPPVDPVKLVMTHIQNVKCSGITQTKYTHRLVPVSGSCAVNVPEIQSLCHRIFKSFFDAQDPSQKFRYKIDARIRNSTTLSKATMIQTIASCVPEGHTVDLNDPELFVLVEVFKNVCGVSLVKDYYRLQKFNVMEIANERSSEGQFREGEGRVRDKD</sequence>
<name>A0A0C3FXQ8_PILCF</name>
<dbReference type="AlphaFoldDB" id="A0A0C3FXQ8"/>
<reference evidence="5" key="2">
    <citation type="submission" date="2015-01" db="EMBL/GenBank/DDBJ databases">
        <title>Evolutionary Origins and Diversification of the Mycorrhizal Mutualists.</title>
        <authorList>
            <consortium name="DOE Joint Genome Institute"/>
            <consortium name="Mycorrhizal Genomics Consortium"/>
            <person name="Kohler A."/>
            <person name="Kuo A."/>
            <person name="Nagy L.G."/>
            <person name="Floudas D."/>
            <person name="Copeland A."/>
            <person name="Barry K.W."/>
            <person name="Cichocki N."/>
            <person name="Veneault-Fourrey C."/>
            <person name="LaButti K."/>
            <person name="Lindquist E.A."/>
            <person name="Lipzen A."/>
            <person name="Lundell T."/>
            <person name="Morin E."/>
            <person name="Murat C."/>
            <person name="Riley R."/>
            <person name="Ohm R."/>
            <person name="Sun H."/>
            <person name="Tunlid A."/>
            <person name="Henrissat B."/>
            <person name="Grigoriev I.V."/>
            <person name="Hibbett D.S."/>
            <person name="Martin F."/>
        </authorList>
    </citation>
    <scope>NUCLEOTIDE SEQUENCE [LARGE SCALE GENOMIC DNA]</scope>
    <source>
        <strain evidence="5">F 1598</strain>
    </source>
</reference>
<dbReference type="CDD" id="cd11717">
    <property type="entry name" value="THUMP_THUMPD1_like"/>
    <property type="match status" value="1"/>
</dbReference>
<feature type="compositionally biased region" description="Polar residues" evidence="2">
    <location>
        <begin position="1"/>
        <end position="11"/>
    </location>
</feature>
<proteinExistence type="predicted"/>
<evidence type="ECO:0000256" key="2">
    <source>
        <dbReference type="SAM" id="MobiDB-lite"/>
    </source>
</evidence>
<dbReference type="SMART" id="SM00981">
    <property type="entry name" value="THUMP"/>
    <property type="match status" value="1"/>
</dbReference>
<dbReference type="GO" id="GO:0006400">
    <property type="term" value="P:tRNA modification"/>
    <property type="evidence" value="ECO:0007669"/>
    <property type="project" value="InterPro"/>
</dbReference>
<reference evidence="4 5" key="1">
    <citation type="submission" date="2014-04" db="EMBL/GenBank/DDBJ databases">
        <authorList>
            <consortium name="DOE Joint Genome Institute"/>
            <person name="Kuo A."/>
            <person name="Tarkka M."/>
            <person name="Buscot F."/>
            <person name="Kohler A."/>
            <person name="Nagy L.G."/>
            <person name="Floudas D."/>
            <person name="Copeland A."/>
            <person name="Barry K.W."/>
            <person name="Cichocki N."/>
            <person name="Veneault-Fourrey C."/>
            <person name="LaButti K."/>
            <person name="Lindquist E.A."/>
            <person name="Lipzen A."/>
            <person name="Lundell T."/>
            <person name="Morin E."/>
            <person name="Murat C."/>
            <person name="Sun H."/>
            <person name="Tunlid A."/>
            <person name="Henrissat B."/>
            <person name="Grigoriev I.V."/>
            <person name="Hibbett D.S."/>
            <person name="Martin F."/>
            <person name="Nordberg H.P."/>
            <person name="Cantor M.N."/>
            <person name="Hua S.X."/>
        </authorList>
    </citation>
    <scope>NUCLEOTIDE SEQUENCE [LARGE SCALE GENOMIC DNA]</scope>
    <source>
        <strain evidence="4 5">F 1598</strain>
    </source>
</reference>
<evidence type="ECO:0000259" key="3">
    <source>
        <dbReference type="PROSITE" id="PS51165"/>
    </source>
</evidence>
<dbReference type="Proteomes" id="UP000054166">
    <property type="component" value="Unassembled WGS sequence"/>
</dbReference>
<dbReference type="Pfam" id="PF02926">
    <property type="entry name" value="THUMP"/>
    <property type="match status" value="1"/>
</dbReference>
<dbReference type="PANTHER" id="PTHR13452">
    <property type="entry name" value="THUMP DOMAIN CONTAINING PROTEIN 1-RELATED"/>
    <property type="match status" value="1"/>
</dbReference>
<keyword evidence="5" id="KW-1185">Reference proteome</keyword>
<accession>A0A0C3FXQ8</accession>
<dbReference type="HOGENOM" id="CLU_039352_2_3_1"/>
<organism evidence="4 5">
    <name type="scientific">Piloderma croceum (strain F 1598)</name>
    <dbReference type="NCBI Taxonomy" id="765440"/>
    <lineage>
        <taxon>Eukaryota</taxon>
        <taxon>Fungi</taxon>
        <taxon>Dikarya</taxon>
        <taxon>Basidiomycota</taxon>
        <taxon>Agaricomycotina</taxon>
        <taxon>Agaricomycetes</taxon>
        <taxon>Agaricomycetidae</taxon>
        <taxon>Atheliales</taxon>
        <taxon>Atheliaceae</taxon>
        <taxon>Piloderma</taxon>
    </lineage>
</organism>
<protein>
    <recommendedName>
        <fullName evidence="3">THUMP domain-containing protein</fullName>
    </recommendedName>
</protein>
<dbReference type="STRING" id="765440.A0A0C3FXQ8"/>
<dbReference type="SUPFAM" id="SSF143437">
    <property type="entry name" value="THUMP domain-like"/>
    <property type="match status" value="1"/>
</dbReference>
<dbReference type="FunFam" id="3.30.2300.10:FF:000001">
    <property type="entry name" value="THUMP domain-containing protein 1"/>
    <property type="match status" value="1"/>
</dbReference>
<dbReference type="InterPro" id="IPR040183">
    <property type="entry name" value="THUMPD1-like"/>
</dbReference>
<feature type="region of interest" description="Disordered" evidence="2">
    <location>
        <begin position="1"/>
        <end position="25"/>
    </location>
</feature>
<keyword evidence="1" id="KW-0694">RNA-binding</keyword>